<dbReference type="PANTHER" id="PTHR45695">
    <property type="entry name" value="LEUCOKININ RECEPTOR-RELATED"/>
    <property type="match status" value="1"/>
</dbReference>
<feature type="transmembrane region" description="Helical" evidence="8">
    <location>
        <begin position="36"/>
        <end position="61"/>
    </location>
</feature>
<evidence type="ECO:0000256" key="4">
    <source>
        <dbReference type="ARBA" id="ARBA00023040"/>
    </source>
</evidence>
<keyword evidence="3 8" id="KW-1133">Transmembrane helix</keyword>
<evidence type="ECO:0000256" key="6">
    <source>
        <dbReference type="ARBA" id="ARBA00023170"/>
    </source>
</evidence>
<evidence type="ECO:0000256" key="3">
    <source>
        <dbReference type="ARBA" id="ARBA00022989"/>
    </source>
</evidence>
<name>A0A3S3P6Z9_9ACAR</name>
<comment type="subcellular location">
    <subcellularLocation>
        <location evidence="1">Membrane</location>
        <topology evidence="1">Multi-pass membrane protein</topology>
    </subcellularLocation>
</comment>
<dbReference type="PANTHER" id="PTHR45695:SF9">
    <property type="entry name" value="LEUCOKININ RECEPTOR"/>
    <property type="match status" value="1"/>
</dbReference>
<dbReference type="OrthoDB" id="2101615at2759"/>
<evidence type="ECO:0000256" key="1">
    <source>
        <dbReference type="ARBA" id="ARBA00004141"/>
    </source>
</evidence>
<accession>A0A3S3P6Z9</accession>
<evidence type="ECO:0000313" key="10">
    <source>
        <dbReference type="EMBL" id="RWS13504.1"/>
    </source>
</evidence>
<dbReference type="EMBL" id="NCKU01000969">
    <property type="protein sequence ID" value="RWS13504.1"/>
    <property type="molecule type" value="Genomic_DNA"/>
</dbReference>
<dbReference type="AlphaFoldDB" id="A0A3S3P6Z9"/>
<evidence type="ECO:0000256" key="5">
    <source>
        <dbReference type="ARBA" id="ARBA00023136"/>
    </source>
</evidence>
<dbReference type="InterPro" id="IPR017452">
    <property type="entry name" value="GPCR_Rhodpsn_7TM"/>
</dbReference>
<comment type="caution">
    <text evidence="10">The sequence shown here is derived from an EMBL/GenBank/DDBJ whole genome shotgun (WGS) entry which is preliminary data.</text>
</comment>
<organism evidence="10 11">
    <name type="scientific">Dinothrombium tinctorium</name>
    <dbReference type="NCBI Taxonomy" id="1965070"/>
    <lineage>
        <taxon>Eukaryota</taxon>
        <taxon>Metazoa</taxon>
        <taxon>Ecdysozoa</taxon>
        <taxon>Arthropoda</taxon>
        <taxon>Chelicerata</taxon>
        <taxon>Arachnida</taxon>
        <taxon>Acari</taxon>
        <taxon>Acariformes</taxon>
        <taxon>Trombidiformes</taxon>
        <taxon>Prostigmata</taxon>
        <taxon>Anystina</taxon>
        <taxon>Parasitengona</taxon>
        <taxon>Trombidioidea</taxon>
        <taxon>Trombidiidae</taxon>
        <taxon>Dinothrombium</taxon>
    </lineage>
</organism>
<proteinExistence type="predicted"/>
<keyword evidence="4" id="KW-0297">G-protein coupled receptor</keyword>
<dbReference type="STRING" id="1965070.A0A3S3P6Z9"/>
<dbReference type="Proteomes" id="UP000285301">
    <property type="component" value="Unassembled WGS sequence"/>
</dbReference>
<reference evidence="10 11" key="1">
    <citation type="journal article" date="2018" name="Gigascience">
        <title>Genomes of trombidid mites reveal novel predicted allergens and laterally-transferred genes associated with secondary metabolism.</title>
        <authorList>
            <person name="Dong X."/>
            <person name="Chaisiri K."/>
            <person name="Xia D."/>
            <person name="Armstrong S.D."/>
            <person name="Fang Y."/>
            <person name="Donnelly M.J."/>
            <person name="Kadowaki T."/>
            <person name="McGarry J.W."/>
            <person name="Darby A.C."/>
            <person name="Makepeace B.L."/>
        </authorList>
    </citation>
    <scope>NUCLEOTIDE SEQUENCE [LARGE SCALE GENOMIC DNA]</scope>
    <source>
        <strain evidence="10">UoL-WK</strain>
    </source>
</reference>
<evidence type="ECO:0000313" key="11">
    <source>
        <dbReference type="Proteomes" id="UP000285301"/>
    </source>
</evidence>
<dbReference type="GO" id="GO:0005886">
    <property type="term" value="C:plasma membrane"/>
    <property type="evidence" value="ECO:0007669"/>
    <property type="project" value="TreeGrafter"/>
</dbReference>
<dbReference type="GO" id="GO:0004930">
    <property type="term" value="F:G protein-coupled receptor activity"/>
    <property type="evidence" value="ECO:0007669"/>
    <property type="project" value="UniProtKB-KW"/>
</dbReference>
<keyword evidence="6" id="KW-0675">Receptor</keyword>
<sequence>MVLVVVFAFTTSWTPYFLVTIITQYQEENYFSKGNYFFTMLCINLFAFLNSSVNPFIYVIMSTRFRNGFNRIFRCILCASRVPDDKLLPSRGPKTLACLSKYHRQMVLFACGEPTQISTDSVQPSESAANSGCGSSKAMLMHSLRKKSTRVMSNNSSSAKIPHSLVLMNPMCSLLPVSKSLYHLMSTELGSITRLNSKLANGLQRKAKSESMLHELSDKDVCEEQLLRKFELKKRSVTICNSTVEVYSPQVNDQRDSLLSQQR</sequence>
<keyword evidence="2 8" id="KW-0812">Transmembrane</keyword>
<dbReference type="Gene3D" id="1.20.1070.10">
    <property type="entry name" value="Rhodopsin 7-helix transmembrane proteins"/>
    <property type="match status" value="1"/>
</dbReference>
<feature type="domain" description="G-protein coupled receptors family 1 profile" evidence="9">
    <location>
        <begin position="1"/>
        <end position="58"/>
    </location>
</feature>
<keyword evidence="7" id="KW-0807">Transducer</keyword>
<dbReference type="SUPFAM" id="SSF81321">
    <property type="entry name" value="Family A G protein-coupled receptor-like"/>
    <property type="match status" value="1"/>
</dbReference>
<protein>
    <recommendedName>
        <fullName evidence="9">G-protein coupled receptors family 1 profile domain-containing protein</fullName>
    </recommendedName>
</protein>
<keyword evidence="5 8" id="KW-0472">Membrane</keyword>
<gene>
    <name evidence="10" type="ORF">B4U79_07204</name>
</gene>
<evidence type="ECO:0000256" key="8">
    <source>
        <dbReference type="SAM" id="Phobius"/>
    </source>
</evidence>
<dbReference type="PROSITE" id="PS50262">
    <property type="entry name" value="G_PROTEIN_RECEP_F1_2"/>
    <property type="match status" value="1"/>
</dbReference>
<keyword evidence="11" id="KW-1185">Reference proteome</keyword>
<evidence type="ECO:0000256" key="2">
    <source>
        <dbReference type="ARBA" id="ARBA00022692"/>
    </source>
</evidence>
<evidence type="ECO:0000259" key="9">
    <source>
        <dbReference type="PROSITE" id="PS50262"/>
    </source>
</evidence>
<evidence type="ECO:0000256" key="7">
    <source>
        <dbReference type="ARBA" id="ARBA00023224"/>
    </source>
</evidence>